<comment type="caution">
    <text evidence="1">The sequence shown here is derived from an EMBL/GenBank/DDBJ whole genome shotgun (WGS) entry which is preliminary data.</text>
</comment>
<sequence length="165" mass="18525">MRSPSMIPKSESQKLSELFAKPNAFLIQAYPLQSMLRLPMDLRLEVMRRQVSYKEPQPHPRPAQVKVSGMVVSPEKLVAERRQAERIQRELNDLNPLKMGLDAAEEYLQETVAEEIREALHLSDAVSAEGAVVALFEDVAERTLVSAGEAVVDLATEVEYQLGRL</sequence>
<dbReference type="EMBL" id="JAOCDG010000003">
    <property type="protein sequence ID" value="MDH0686897.1"/>
    <property type="molecule type" value="Genomic_DNA"/>
</dbReference>
<dbReference type="RefSeq" id="WP_045666987.1">
    <property type="nucleotide sequence ID" value="NZ_JAOCDG010000003.1"/>
</dbReference>
<dbReference type="Proteomes" id="UP001161139">
    <property type="component" value="Unassembled WGS sequence"/>
</dbReference>
<reference evidence="1" key="1">
    <citation type="submission" date="2022-09" db="EMBL/GenBank/DDBJ databases">
        <title>Intensive care unit water sources are persistently colonized with multi-drug resistant bacteria and are the site of extensive horizontal gene transfer of antibiotic resistance genes.</title>
        <authorList>
            <person name="Diorio-Toth L."/>
        </authorList>
    </citation>
    <scope>NUCLEOTIDE SEQUENCE</scope>
    <source>
        <strain evidence="1">GD03864</strain>
    </source>
</reference>
<organism evidence="1 2">
    <name type="scientific">Stutzerimonas stutzeri</name>
    <name type="common">Pseudomonas stutzeri</name>
    <dbReference type="NCBI Taxonomy" id="316"/>
    <lineage>
        <taxon>Bacteria</taxon>
        <taxon>Pseudomonadati</taxon>
        <taxon>Pseudomonadota</taxon>
        <taxon>Gammaproteobacteria</taxon>
        <taxon>Pseudomonadales</taxon>
        <taxon>Pseudomonadaceae</taxon>
        <taxon>Stutzerimonas</taxon>
    </lineage>
</organism>
<evidence type="ECO:0000313" key="1">
    <source>
        <dbReference type="EMBL" id="MDH0686897.1"/>
    </source>
</evidence>
<evidence type="ECO:0000313" key="2">
    <source>
        <dbReference type="Proteomes" id="UP001161139"/>
    </source>
</evidence>
<accession>A0ABD4XXA1</accession>
<name>A0ABD4XXA1_STUST</name>
<protein>
    <submittedName>
        <fullName evidence="1">Uncharacterized protein</fullName>
    </submittedName>
</protein>
<gene>
    <name evidence="1" type="ORF">N5D09_02205</name>
</gene>
<dbReference type="AlphaFoldDB" id="A0ABD4XXA1"/>
<proteinExistence type="predicted"/>